<evidence type="ECO:0000256" key="3">
    <source>
        <dbReference type="ARBA" id="ARBA00022729"/>
    </source>
</evidence>
<dbReference type="Pfam" id="PF13018">
    <property type="entry name" value="ESPR"/>
    <property type="match status" value="1"/>
</dbReference>
<proteinExistence type="predicted"/>
<evidence type="ECO:0000256" key="1">
    <source>
        <dbReference type="ARBA" id="ARBA00004613"/>
    </source>
</evidence>
<dbReference type="PANTHER" id="PTHR12338:SF8">
    <property type="entry name" value="HEME_HEMOPEXIN-BINDING PROTEIN"/>
    <property type="match status" value="1"/>
</dbReference>
<evidence type="ECO:0000313" key="6">
    <source>
        <dbReference type="Proteomes" id="UP001431902"/>
    </source>
</evidence>
<dbReference type="Gene3D" id="2.160.20.10">
    <property type="entry name" value="Single-stranded right-handed beta-helix, Pectin lyase-like"/>
    <property type="match status" value="1"/>
</dbReference>
<protein>
    <submittedName>
        <fullName evidence="5">Filamentous hemagglutinin N-terminal domain-containing protein</fullName>
    </submittedName>
</protein>
<dbReference type="InterPro" id="IPR012334">
    <property type="entry name" value="Pectin_lyas_fold"/>
</dbReference>
<keyword evidence="2" id="KW-0964">Secreted</keyword>
<name>A0ABT6X7T7_9BURK</name>
<evidence type="ECO:0000313" key="5">
    <source>
        <dbReference type="EMBL" id="MDI9234170.1"/>
    </source>
</evidence>
<dbReference type="Proteomes" id="UP001431902">
    <property type="component" value="Unassembled WGS sequence"/>
</dbReference>
<dbReference type="InterPro" id="IPR050909">
    <property type="entry name" value="Bact_Autotransporter_VF"/>
</dbReference>
<dbReference type="SUPFAM" id="SSF51126">
    <property type="entry name" value="Pectin lyase-like"/>
    <property type="match status" value="1"/>
</dbReference>
<dbReference type="InterPro" id="IPR024973">
    <property type="entry name" value="ESPR"/>
</dbReference>
<dbReference type="Pfam" id="PF05860">
    <property type="entry name" value="TPS"/>
    <property type="match status" value="1"/>
</dbReference>
<dbReference type="SMART" id="SM00912">
    <property type="entry name" value="Haemagg_act"/>
    <property type="match status" value="1"/>
</dbReference>
<gene>
    <name evidence="5" type="ORF">QLQ16_10015</name>
</gene>
<evidence type="ECO:0000259" key="4">
    <source>
        <dbReference type="SMART" id="SM00912"/>
    </source>
</evidence>
<comment type="caution">
    <text evidence="5">The sequence shown here is derived from an EMBL/GenBank/DDBJ whole genome shotgun (WGS) entry which is preliminary data.</text>
</comment>
<dbReference type="InterPro" id="IPR008638">
    <property type="entry name" value="FhaB/CdiA-like_TPS"/>
</dbReference>
<keyword evidence="3" id="KW-0732">Signal</keyword>
<dbReference type="EMBL" id="JASGBH010000006">
    <property type="protein sequence ID" value="MDI9234170.1"/>
    <property type="molecule type" value="Genomic_DNA"/>
</dbReference>
<keyword evidence="6" id="KW-1185">Reference proteome</keyword>
<dbReference type="RefSeq" id="WP_283224546.1">
    <property type="nucleotide sequence ID" value="NZ_JASGBH010000006.1"/>
</dbReference>
<dbReference type="InterPro" id="IPR011050">
    <property type="entry name" value="Pectin_lyase_fold/virulence"/>
</dbReference>
<feature type="domain" description="Filamentous haemagglutinin FhaB/tRNA nuclease CdiA-like TPS" evidence="4">
    <location>
        <begin position="73"/>
        <end position="185"/>
    </location>
</feature>
<accession>A0ABT6X7T7</accession>
<dbReference type="NCBIfam" id="TIGR01901">
    <property type="entry name" value="adhes_NPXG"/>
    <property type="match status" value="1"/>
</dbReference>
<organism evidence="5 6">
    <name type="scientific">Limnohabitans lacus</name>
    <dbReference type="NCBI Taxonomy" id="3045173"/>
    <lineage>
        <taxon>Bacteria</taxon>
        <taxon>Pseudomonadati</taxon>
        <taxon>Pseudomonadota</taxon>
        <taxon>Betaproteobacteria</taxon>
        <taxon>Burkholderiales</taxon>
        <taxon>Comamonadaceae</taxon>
        <taxon>Limnohabitans</taxon>
    </lineage>
</organism>
<dbReference type="PANTHER" id="PTHR12338">
    <property type="entry name" value="AUTOTRANSPORTER"/>
    <property type="match status" value="1"/>
</dbReference>
<comment type="subcellular location">
    <subcellularLocation>
        <location evidence="1">Secreted</location>
    </subcellularLocation>
</comment>
<reference evidence="5" key="1">
    <citation type="submission" date="2023-05" db="EMBL/GenBank/DDBJ databases">
        <title>Limnohabitans sp. strain HM2-2 Genome sequencing and assembly.</title>
        <authorList>
            <person name="Jung Y."/>
        </authorList>
    </citation>
    <scope>NUCLEOTIDE SEQUENCE</scope>
    <source>
        <strain evidence="5">HM2-2</strain>
    </source>
</reference>
<sequence>MNAKSFKTVFSKRLGTLVAVGEHASNQGKANGACNAAALPYLSWVGAAVHYLIAPLTLCAGLAGMACAQTLSSTALPTGAQVSAGSASVSSAGAAMTITQASDRAAINWQSFNIGQNASVTVAQPSSSSVLLNRIGGDAPSQILGRLSANGQIVLVNPNGITFGKDGSVSASGLTASTLGISDADFMAGNMKFSRNGASGAIVNQGELRAAPGGYVALLGAVVSNEGKISTPQGNTYLAAAEAVKMPVTGSGRIKLELSPSAMAAAVSNSGTIVTEGGQVFMQASAAAGVMASVLQTGSIDTSGEQGGKVTLLATSPCAAITGRQQAM</sequence>
<evidence type="ECO:0000256" key="2">
    <source>
        <dbReference type="ARBA" id="ARBA00022525"/>
    </source>
</evidence>